<dbReference type="Gene3D" id="1.10.287.470">
    <property type="entry name" value="Helix hairpin bin"/>
    <property type="match status" value="1"/>
</dbReference>
<dbReference type="Pfam" id="PF25917">
    <property type="entry name" value="BSH_RND"/>
    <property type="match status" value="1"/>
</dbReference>
<keyword evidence="6" id="KW-0175">Coiled coil</keyword>
<dbReference type="PANTHER" id="PTHR30386:SF26">
    <property type="entry name" value="TRANSPORT PROTEIN COMB"/>
    <property type="match status" value="1"/>
</dbReference>
<accession>B2JAK7</accession>
<name>B2JAK7_NOSP7</name>
<reference evidence="9" key="1">
    <citation type="submission" date="2008-04" db="EMBL/GenBank/DDBJ databases">
        <title>Complete sequence of plasmid 1 of Nostoc punctiforme ATCC 29133.</title>
        <authorList>
            <consortium name="US DOE Joint Genome Institute"/>
            <person name="Copeland A."/>
            <person name="Lucas S."/>
            <person name="Lapidus A."/>
            <person name="Glavina del Rio T."/>
            <person name="Dalin E."/>
            <person name="Tice H."/>
            <person name="Pitluck S."/>
            <person name="Chain P."/>
            <person name="Malfatti S."/>
            <person name="Shin M."/>
            <person name="Vergez L."/>
            <person name="Schmutz J."/>
            <person name="Larimer F."/>
            <person name="Land M."/>
            <person name="Hauser L."/>
            <person name="Kyrpides N."/>
            <person name="Kim E."/>
            <person name="Meeks J.C."/>
            <person name="Elhai J."/>
            <person name="Campbell E.L."/>
            <person name="Thiel T."/>
            <person name="Longmire J."/>
            <person name="Potts M."/>
            <person name="Atlas R."/>
        </authorList>
    </citation>
    <scope>NUCLEOTIDE SEQUENCE [LARGE SCALE GENOMIC DNA]</scope>
    <source>
        <strain evidence="9">ATCC 29133 / PCC 73102</strain>
        <plasmid evidence="9">Plasmid pNPUN01</plasmid>
    </source>
</reference>
<organism evidence="8 9">
    <name type="scientific">Nostoc punctiforme (strain ATCC 29133 / PCC 73102)</name>
    <dbReference type="NCBI Taxonomy" id="63737"/>
    <lineage>
        <taxon>Bacteria</taxon>
        <taxon>Bacillati</taxon>
        <taxon>Cyanobacteriota</taxon>
        <taxon>Cyanophyceae</taxon>
        <taxon>Nostocales</taxon>
        <taxon>Nostocaceae</taxon>
        <taxon>Nostoc</taxon>
    </lineage>
</organism>
<feature type="domain" description="Multidrug resistance protein MdtA-like barrel-sandwich hybrid" evidence="7">
    <location>
        <begin position="76"/>
        <end position="395"/>
    </location>
</feature>
<geneLocation type="plasmid" evidence="8 9">
    <name>pNPUN01</name>
</geneLocation>
<sequence>MLLKKQPLLPNKSLERLASPERLDQLMQIVSPKSWLTLISLSSLVILSIVWSVYGRIPITIEGKGVLIYPRKVIPLESKSSGQLLNLNIKVGDIIQKGQLLATIDQTLLHTQLQQQKSKLTEMTAQNQAASLLQGQGNTQDYKTIQQQRQNAQQRIQELQALSPILRTKSFESIQKQRLQLQQRVTKLEALTPILKRKNHESLQQQRQSFQQRIQAAKAQLPFIEKKVKSFKQLVQQKVVSETELYQTQEEYFKKVEEIAQLETQVKDLEVREGDAQERYINNQNEIASNLADLQKLELEETNADEAYLKNQNEIAQLRAELKDLDSREANHAKQNLQDSSSRNREIQEVKREIASLEEQLNSNSQIISQHSGRILEITVTPGQVINVGTRLANVGAENPSNKLLSVTYFPIADGKKIQSGMPIQITPQTVKRERFGGIVGNINDVSPFPITKEAAASLVGNPELVEGLVSQKQEGFLQVFAELEQDSTTPSGYKWSSSNGPQMKISPGTTTVVRVKVEERAPITFVLPILRSVSGIF</sequence>
<evidence type="ECO:0000256" key="6">
    <source>
        <dbReference type="SAM" id="Coils"/>
    </source>
</evidence>
<evidence type="ECO:0000256" key="2">
    <source>
        <dbReference type="ARBA" id="ARBA00009477"/>
    </source>
</evidence>
<dbReference type="GO" id="GO:0016020">
    <property type="term" value="C:membrane"/>
    <property type="evidence" value="ECO:0007669"/>
    <property type="project" value="UniProtKB-SubCell"/>
</dbReference>
<dbReference type="InterPro" id="IPR058625">
    <property type="entry name" value="MdtA-like_BSH"/>
</dbReference>
<feature type="coiled-coil region" evidence="6">
    <location>
        <begin position="252"/>
        <end position="279"/>
    </location>
</feature>
<keyword evidence="3" id="KW-0812">Transmembrane</keyword>
<dbReference type="NCBIfam" id="TIGR03794">
    <property type="entry name" value="NHLM_micro_HlyD"/>
    <property type="match status" value="1"/>
</dbReference>
<comment type="similarity">
    <text evidence="2">Belongs to the membrane fusion protein (MFP) (TC 8.A.1) family.</text>
</comment>
<dbReference type="InterPro" id="IPR050739">
    <property type="entry name" value="MFP"/>
</dbReference>
<dbReference type="InterPro" id="IPR022275">
    <property type="entry name" value="NHPM_bacteriocin_SS_HylD"/>
</dbReference>
<dbReference type="EMBL" id="CP001038">
    <property type="protein sequence ID" value="ACC84961.1"/>
    <property type="molecule type" value="Genomic_DNA"/>
</dbReference>
<dbReference type="SUPFAM" id="SSF111369">
    <property type="entry name" value="HlyD-like secretion proteins"/>
    <property type="match status" value="1"/>
</dbReference>
<dbReference type="KEGG" id="npu:Npun_AF079"/>
<dbReference type="RefSeq" id="WP_012412982.1">
    <property type="nucleotide sequence ID" value="NC_010631.1"/>
</dbReference>
<protein>
    <submittedName>
        <fullName evidence="8">Secretion protein HlyD</fullName>
    </submittedName>
</protein>
<evidence type="ECO:0000256" key="3">
    <source>
        <dbReference type="ARBA" id="ARBA00022692"/>
    </source>
</evidence>
<dbReference type="EnsemblBacteria" id="ACC84961">
    <property type="protein sequence ID" value="ACC84961"/>
    <property type="gene ID" value="Npun_AF079"/>
</dbReference>
<dbReference type="OrthoDB" id="8439633at2"/>
<evidence type="ECO:0000256" key="1">
    <source>
        <dbReference type="ARBA" id="ARBA00004167"/>
    </source>
</evidence>
<dbReference type="Gene3D" id="2.40.50.100">
    <property type="match status" value="1"/>
</dbReference>
<feature type="coiled-coil region" evidence="6">
    <location>
        <begin position="142"/>
        <end position="220"/>
    </location>
</feature>
<keyword evidence="4" id="KW-1133">Transmembrane helix</keyword>
<dbReference type="HOGENOM" id="CLU_028453_1_0_3"/>
<evidence type="ECO:0000313" key="8">
    <source>
        <dbReference type="EMBL" id="ACC84961.1"/>
    </source>
</evidence>
<keyword evidence="8" id="KW-0614">Plasmid</keyword>
<proteinExistence type="inferred from homology"/>
<feature type="coiled-coil region" evidence="6">
    <location>
        <begin position="308"/>
        <end position="367"/>
    </location>
</feature>
<evidence type="ECO:0000256" key="5">
    <source>
        <dbReference type="ARBA" id="ARBA00023136"/>
    </source>
</evidence>
<gene>
    <name evidence="8" type="ordered locus">Npun_AF079</name>
</gene>
<evidence type="ECO:0000256" key="4">
    <source>
        <dbReference type="ARBA" id="ARBA00022989"/>
    </source>
</evidence>
<dbReference type="PANTHER" id="PTHR30386">
    <property type="entry name" value="MEMBRANE FUSION SUBUNIT OF EMRAB-TOLC MULTIDRUG EFFLUX PUMP"/>
    <property type="match status" value="1"/>
</dbReference>
<dbReference type="PRINTS" id="PR01490">
    <property type="entry name" value="RTXTOXIND"/>
</dbReference>
<evidence type="ECO:0000313" key="9">
    <source>
        <dbReference type="Proteomes" id="UP000001191"/>
    </source>
</evidence>
<dbReference type="Proteomes" id="UP000001191">
    <property type="component" value="Plasmid pNPUN01"/>
</dbReference>
<keyword evidence="9" id="KW-1185">Reference proteome</keyword>
<comment type="subcellular location">
    <subcellularLocation>
        <location evidence="1">Membrane</location>
        <topology evidence="1">Single-pass membrane protein</topology>
    </subcellularLocation>
</comment>
<dbReference type="AlphaFoldDB" id="B2JAK7"/>
<evidence type="ECO:0000259" key="7">
    <source>
        <dbReference type="Pfam" id="PF25917"/>
    </source>
</evidence>
<keyword evidence="5" id="KW-0472">Membrane</keyword>
<dbReference type="PhylomeDB" id="B2JAK7"/>